<gene>
    <name evidence="1" type="ORF">ACFFHF_09570</name>
</gene>
<dbReference type="Proteomes" id="UP001589738">
    <property type="component" value="Unassembled WGS sequence"/>
</dbReference>
<comment type="caution">
    <text evidence="1">The sequence shown here is derived from an EMBL/GenBank/DDBJ whole genome shotgun (WGS) entry which is preliminary data.</text>
</comment>
<proteinExistence type="predicted"/>
<sequence length="237" mass="27862">MKELTFKQGHYSISYDEKSNGYYVSTGHGKILTSKALVELCEGIIRFLDTYTDEEVEEANKQNEETWYASVYTENDHLSKPYHTCTFKKNGHVREGLVYIYQDKASGHVRAVKTTEQSFEKSVRNKQNNSYEGIKVLYKIHTKHQNLLWEFFNMKAEHIRNHPEFVTKEKYFADLNQWIATKVTVTKYKCKKCNDVMSSLERTSYIRCSTCLSNFCSVDCWEHHECKSKKTTQHNKS</sequence>
<accession>A0ABV6KQ93</accession>
<reference evidence="1 2" key="1">
    <citation type="submission" date="2024-09" db="EMBL/GenBank/DDBJ databases">
        <authorList>
            <person name="Sun Q."/>
            <person name="Mori K."/>
        </authorList>
    </citation>
    <scope>NUCLEOTIDE SEQUENCE [LARGE SCALE GENOMIC DNA]</scope>
    <source>
        <strain evidence="1 2">CGMCC 1.9126</strain>
    </source>
</reference>
<dbReference type="RefSeq" id="WP_160547572.1">
    <property type="nucleotide sequence ID" value="NZ_JBHLUU010000027.1"/>
</dbReference>
<keyword evidence="2" id="KW-1185">Reference proteome</keyword>
<dbReference type="EMBL" id="JBHLUU010000027">
    <property type="protein sequence ID" value="MFC0475497.1"/>
    <property type="molecule type" value="Genomic_DNA"/>
</dbReference>
<protein>
    <submittedName>
        <fullName evidence="1">Uncharacterized protein</fullName>
    </submittedName>
</protein>
<evidence type="ECO:0000313" key="1">
    <source>
        <dbReference type="EMBL" id="MFC0475497.1"/>
    </source>
</evidence>
<organism evidence="1 2">
    <name type="scientific">Robertmurraya beringensis</name>
    <dbReference type="NCBI Taxonomy" id="641660"/>
    <lineage>
        <taxon>Bacteria</taxon>
        <taxon>Bacillati</taxon>
        <taxon>Bacillota</taxon>
        <taxon>Bacilli</taxon>
        <taxon>Bacillales</taxon>
        <taxon>Bacillaceae</taxon>
        <taxon>Robertmurraya</taxon>
    </lineage>
</organism>
<name>A0ABV6KQ93_9BACI</name>
<evidence type="ECO:0000313" key="2">
    <source>
        <dbReference type="Proteomes" id="UP001589738"/>
    </source>
</evidence>